<gene>
    <name evidence="6" type="ORF">UY19_C0007G0016</name>
</gene>
<organism evidence="6 7">
    <name type="scientific">Candidatus Wolfebacteria bacterium GW2011_GWA2_47_9b</name>
    <dbReference type="NCBI Taxonomy" id="1619005"/>
    <lineage>
        <taxon>Bacteria</taxon>
        <taxon>Candidatus Wolfeibacteriota</taxon>
    </lineage>
</organism>
<feature type="domain" description="Fucosyltransferase C-terminal" evidence="4">
    <location>
        <begin position="126"/>
        <end position="255"/>
    </location>
</feature>
<dbReference type="Proteomes" id="UP000033882">
    <property type="component" value="Unassembled WGS sequence"/>
</dbReference>
<dbReference type="SUPFAM" id="SSF53756">
    <property type="entry name" value="UDP-Glycosyltransferase/glycogen phosphorylase"/>
    <property type="match status" value="1"/>
</dbReference>
<dbReference type="InterPro" id="IPR038577">
    <property type="entry name" value="GT10-like_C_sf"/>
</dbReference>
<sequence>MKKIRIKICEFDKSNKDSRGWYIYDLLTKHYDVELSDRPDYLFYHESTYEYLDHDCIRIFYTGENISPDFNLCDYAFGFDHMDFGDRYYRMPLYLMAIFYRKEELEMIGDADFAKQVFLTKTDLLKKTGFCSFVYSNYLGSDARKTFFDKLSAYKQVHAGGGYLNNVGGKVANKLAFEAEHKFSIAFENSSRSGYTTEKIVSSLLAKTIPIYWGNPDIGREFNEKRFINCHRYKDFDAAVKRVEEIDRDNDLYLSIINEPVVAKGYDFDLVRKGFENFLIRIIDQPLDAAKRRTINPVRAKELEKNELVIVRHVTRRNRLRALFARAYKPFKQIKTLEKAKQAYFRKRAL</sequence>
<evidence type="ECO:0000259" key="5">
    <source>
        <dbReference type="Pfam" id="PF18025"/>
    </source>
</evidence>
<dbReference type="PANTHER" id="PTHR11929">
    <property type="entry name" value="ALPHA- 1,3 -FUCOSYLTRANSFERASE"/>
    <property type="match status" value="1"/>
</dbReference>
<evidence type="ECO:0000256" key="2">
    <source>
        <dbReference type="ARBA" id="ARBA00022676"/>
    </source>
</evidence>
<keyword evidence="2" id="KW-0328">Glycosyltransferase</keyword>
<dbReference type="Pfam" id="PF18025">
    <property type="entry name" value="FucT_N"/>
    <property type="match status" value="1"/>
</dbReference>
<evidence type="ECO:0000313" key="7">
    <source>
        <dbReference type="Proteomes" id="UP000033882"/>
    </source>
</evidence>
<feature type="domain" description="Alpha-(1,3)-fucosyltransferase FucT N-terminal" evidence="5">
    <location>
        <begin position="16"/>
        <end position="96"/>
    </location>
</feature>
<evidence type="ECO:0000256" key="3">
    <source>
        <dbReference type="ARBA" id="ARBA00022679"/>
    </source>
</evidence>
<evidence type="ECO:0000256" key="1">
    <source>
        <dbReference type="ARBA" id="ARBA00008919"/>
    </source>
</evidence>
<evidence type="ECO:0000313" key="6">
    <source>
        <dbReference type="EMBL" id="KKU89930.1"/>
    </source>
</evidence>
<reference evidence="6 7" key="1">
    <citation type="journal article" date="2015" name="Nature">
        <title>rRNA introns, odd ribosomes, and small enigmatic genomes across a large radiation of phyla.</title>
        <authorList>
            <person name="Brown C.T."/>
            <person name="Hug L.A."/>
            <person name="Thomas B.C."/>
            <person name="Sharon I."/>
            <person name="Castelle C.J."/>
            <person name="Singh A."/>
            <person name="Wilkins M.J."/>
            <person name="Williams K.H."/>
            <person name="Banfield J.F."/>
        </authorList>
    </citation>
    <scope>NUCLEOTIDE SEQUENCE [LARGE SCALE GENOMIC DNA]</scope>
</reference>
<dbReference type="InterPro" id="IPR055270">
    <property type="entry name" value="Glyco_tran_10_C"/>
</dbReference>
<accession>A0A0G1X692</accession>
<dbReference type="GO" id="GO:0016020">
    <property type="term" value="C:membrane"/>
    <property type="evidence" value="ECO:0007669"/>
    <property type="project" value="InterPro"/>
</dbReference>
<comment type="caution">
    <text evidence="6">The sequence shown here is derived from an EMBL/GenBank/DDBJ whole genome shotgun (WGS) entry which is preliminary data.</text>
</comment>
<dbReference type="EMBL" id="LCPB01000007">
    <property type="protein sequence ID" value="KKU89930.1"/>
    <property type="molecule type" value="Genomic_DNA"/>
</dbReference>
<dbReference type="InterPro" id="IPR041058">
    <property type="entry name" value="FucT_N"/>
</dbReference>
<dbReference type="PATRIC" id="fig|1619005.3.peg.446"/>
<dbReference type="GO" id="GO:0008417">
    <property type="term" value="F:fucosyltransferase activity"/>
    <property type="evidence" value="ECO:0007669"/>
    <property type="project" value="InterPro"/>
</dbReference>
<protein>
    <submittedName>
        <fullName evidence="6">Glycosyl transferase</fullName>
    </submittedName>
</protein>
<dbReference type="Pfam" id="PF00852">
    <property type="entry name" value="Glyco_transf_10"/>
    <property type="match status" value="1"/>
</dbReference>
<dbReference type="Gene3D" id="3.40.50.11660">
    <property type="entry name" value="Glycosyl transferase family 10, C-terminal domain"/>
    <property type="match status" value="1"/>
</dbReference>
<comment type="similarity">
    <text evidence="1">Belongs to the glycosyltransferase 10 family.</text>
</comment>
<dbReference type="AlphaFoldDB" id="A0A0G1X692"/>
<proteinExistence type="inferred from homology"/>
<keyword evidence="3 6" id="KW-0808">Transferase</keyword>
<name>A0A0G1X692_9BACT</name>
<dbReference type="PANTHER" id="PTHR11929:SF194">
    <property type="entry name" value="ALPHA-(1,3)-FUCOSYLTRANSFERASE 10"/>
    <property type="match status" value="1"/>
</dbReference>
<dbReference type="InterPro" id="IPR001503">
    <property type="entry name" value="Glyco_trans_10"/>
</dbReference>
<evidence type="ECO:0000259" key="4">
    <source>
        <dbReference type="Pfam" id="PF00852"/>
    </source>
</evidence>